<sequence length="241" mass="27459">MGGGDSIKKLTKKQKKALDFRTKKSKKSTDIEDGDEVPINHEGHIIDTTNDQLQKKEKFKETKDGLGEVLPKKRKTRRGKKGKGLAAQSGGGPRFILFIGNLPYDVTNDELMKHFQKSKPDRIRLRAEKGIAFMEFYSTNDDIRKKIDIALAMHHSLLRNRKINVELTVGGGGNSENRLEKIKLKNEKLLIERRNKIITEENKKRDKKEKNQETGNGEETSKEQITLGSNNVHPSRAKFIK</sequence>
<evidence type="ECO:0000313" key="6">
    <source>
        <dbReference type="Proteomes" id="UP000094236"/>
    </source>
</evidence>
<feature type="compositionally biased region" description="Basic residues" evidence="3">
    <location>
        <begin position="72"/>
        <end position="83"/>
    </location>
</feature>
<dbReference type="EMBL" id="KV454011">
    <property type="protein sequence ID" value="ODV98234.1"/>
    <property type="molecule type" value="Genomic_DNA"/>
</dbReference>
<feature type="region of interest" description="Disordered" evidence="3">
    <location>
        <begin position="200"/>
        <end position="241"/>
    </location>
</feature>
<evidence type="ECO:0000256" key="3">
    <source>
        <dbReference type="SAM" id="MobiDB-lite"/>
    </source>
</evidence>
<dbReference type="GO" id="GO:0030686">
    <property type="term" value="C:90S preribosome"/>
    <property type="evidence" value="ECO:0007669"/>
    <property type="project" value="EnsemblFungi"/>
</dbReference>
<keyword evidence="1 2" id="KW-0694">RNA-binding</keyword>
<evidence type="ECO:0000313" key="5">
    <source>
        <dbReference type="EMBL" id="ODV98234.1"/>
    </source>
</evidence>
<dbReference type="InterPro" id="IPR035979">
    <property type="entry name" value="RBD_domain_sf"/>
</dbReference>
<feature type="compositionally biased region" description="Basic and acidic residues" evidence="3">
    <location>
        <begin position="16"/>
        <end position="30"/>
    </location>
</feature>
<dbReference type="PROSITE" id="PS50102">
    <property type="entry name" value="RRM"/>
    <property type="match status" value="1"/>
</dbReference>
<dbReference type="GO" id="GO:0030515">
    <property type="term" value="F:snoRNA binding"/>
    <property type="evidence" value="ECO:0007669"/>
    <property type="project" value="EnsemblFungi"/>
</dbReference>
<dbReference type="PANTHER" id="PTHR23236:SF51">
    <property type="entry name" value="NUCLEOLAR PROTEIN 6"/>
    <property type="match status" value="1"/>
</dbReference>
<name>A0A1E4U2K7_PACTA</name>
<gene>
    <name evidence="5" type="ORF">PACTADRAFT_36648</name>
</gene>
<dbReference type="Pfam" id="PF00076">
    <property type="entry name" value="RRM_1"/>
    <property type="match status" value="1"/>
</dbReference>
<dbReference type="AlphaFoldDB" id="A0A1E4U2K7"/>
<reference evidence="6" key="1">
    <citation type="submission" date="2016-05" db="EMBL/GenBank/DDBJ databases">
        <title>Comparative genomics of biotechnologically important yeasts.</title>
        <authorList>
            <consortium name="DOE Joint Genome Institute"/>
            <person name="Riley R."/>
            <person name="Haridas S."/>
            <person name="Wolfe K.H."/>
            <person name="Lopes M.R."/>
            <person name="Hittinger C.T."/>
            <person name="Goker M."/>
            <person name="Salamov A."/>
            <person name="Wisecaver J."/>
            <person name="Long T.M."/>
            <person name="Aerts A.L."/>
            <person name="Barry K."/>
            <person name="Choi C."/>
            <person name="Clum A."/>
            <person name="Coughlan A.Y."/>
            <person name="Deshpande S."/>
            <person name="Douglass A.P."/>
            <person name="Hanson S.J."/>
            <person name="Klenk H.-P."/>
            <person name="Labutti K."/>
            <person name="Lapidus A."/>
            <person name="Lindquist E."/>
            <person name="Lipzen A."/>
            <person name="Meier-Kolthoff J.P."/>
            <person name="Ohm R.A."/>
            <person name="Otillar R.P."/>
            <person name="Pangilinan J."/>
            <person name="Peng Y."/>
            <person name="Rokas A."/>
            <person name="Rosa C.A."/>
            <person name="Scheuner C."/>
            <person name="Sibirny A.A."/>
            <person name="Slot J.C."/>
            <person name="Stielow J.B."/>
            <person name="Sun H."/>
            <person name="Kurtzman C.P."/>
            <person name="Blackwell M."/>
            <person name="Grigoriev I.V."/>
            <person name="Jeffries T.W."/>
        </authorList>
    </citation>
    <scope>NUCLEOTIDE SEQUENCE [LARGE SCALE GENOMIC DNA]</scope>
    <source>
        <strain evidence="6">NRRL Y-2460</strain>
    </source>
</reference>
<evidence type="ECO:0000256" key="2">
    <source>
        <dbReference type="PROSITE-ProRule" id="PRU00176"/>
    </source>
</evidence>
<dbReference type="OrthoDB" id="167718at2759"/>
<dbReference type="SUPFAM" id="SSF54928">
    <property type="entry name" value="RNA-binding domain, RBD"/>
    <property type="match status" value="1"/>
</dbReference>
<dbReference type="InterPro" id="IPR000504">
    <property type="entry name" value="RRM_dom"/>
</dbReference>
<feature type="compositionally biased region" description="Basic and acidic residues" evidence="3">
    <location>
        <begin position="200"/>
        <end position="212"/>
    </location>
</feature>
<feature type="compositionally biased region" description="Basic and acidic residues" evidence="3">
    <location>
        <begin position="53"/>
        <end position="66"/>
    </location>
</feature>
<dbReference type="Proteomes" id="UP000094236">
    <property type="component" value="Unassembled WGS sequence"/>
</dbReference>
<proteinExistence type="predicted"/>
<dbReference type="GO" id="GO:0042274">
    <property type="term" value="P:ribosomal small subunit biogenesis"/>
    <property type="evidence" value="ECO:0007669"/>
    <property type="project" value="EnsemblFungi"/>
</dbReference>
<dbReference type="GO" id="GO:0019843">
    <property type="term" value="F:rRNA binding"/>
    <property type="evidence" value="ECO:0007669"/>
    <property type="project" value="EnsemblFungi"/>
</dbReference>
<evidence type="ECO:0000259" key="4">
    <source>
        <dbReference type="PROSITE" id="PS50102"/>
    </source>
</evidence>
<dbReference type="InterPro" id="IPR012677">
    <property type="entry name" value="Nucleotide-bd_a/b_plait_sf"/>
</dbReference>
<accession>A0A1E4U2K7</accession>
<dbReference type="Gene3D" id="3.30.70.330">
    <property type="match status" value="1"/>
</dbReference>
<organism evidence="5 6">
    <name type="scientific">Pachysolen tannophilus NRRL Y-2460</name>
    <dbReference type="NCBI Taxonomy" id="669874"/>
    <lineage>
        <taxon>Eukaryota</taxon>
        <taxon>Fungi</taxon>
        <taxon>Dikarya</taxon>
        <taxon>Ascomycota</taxon>
        <taxon>Saccharomycotina</taxon>
        <taxon>Pichiomycetes</taxon>
        <taxon>Pachysolenaceae</taxon>
        <taxon>Pachysolen</taxon>
    </lineage>
</organism>
<dbReference type="PANTHER" id="PTHR23236">
    <property type="entry name" value="EUKARYOTIC TRANSLATION INITIATION FACTOR 4B/4H"/>
    <property type="match status" value="1"/>
</dbReference>
<keyword evidence="6" id="KW-1185">Reference proteome</keyword>
<feature type="region of interest" description="Disordered" evidence="3">
    <location>
        <begin position="1"/>
        <end position="88"/>
    </location>
</feature>
<dbReference type="GO" id="GO:0032040">
    <property type="term" value="C:small-subunit processome"/>
    <property type="evidence" value="ECO:0007669"/>
    <property type="project" value="EnsemblFungi"/>
</dbReference>
<evidence type="ECO:0000256" key="1">
    <source>
        <dbReference type="ARBA" id="ARBA00022884"/>
    </source>
</evidence>
<feature type="domain" description="RRM" evidence="4">
    <location>
        <begin position="95"/>
        <end position="170"/>
    </location>
</feature>
<dbReference type="STRING" id="669874.A0A1E4U2K7"/>
<feature type="compositionally biased region" description="Polar residues" evidence="3">
    <location>
        <begin position="214"/>
        <end position="233"/>
    </location>
</feature>
<dbReference type="SMART" id="SM00360">
    <property type="entry name" value="RRM"/>
    <property type="match status" value="1"/>
</dbReference>
<protein>
    <recommendedName>
        <fullName evidence="4">RRM domain-containing protein</fullName>
    </recommendedName>
</protein>